<evidence type="ECO:0000313" key="13">
    <source>
        <dbReference type="EMBL" id="CAL8073618.1"/>
    </source>
</evidence>
<dbReference type="InterPro" id="IPR009030">
    <property type="entry name" value="Growth_fac_rcpt_cys_sf"/>
</dbReference>
<dbReference type="PROSITE" id="PS50027">
    <property type="entry name" value="EGF_LAM_2"/>
    <property type="match status" value="1"/>
</dbReference>
<dbReference type="Pfam" id="PF07679">
    <property type="entry name" value="I-set"/>
    <property type="match status" value="1"/>
</dbReference>
<feature type="domain" description="Ig-like" evidence="11">
    <location>
        <begin position="1009"/>
        <end position="1092"/>
    </location>
</feature>
<dbReference type="PANTHER" id="PTHR10075">
    <property type="entry name" value="BASIGIN RELATED"/>
    <property type="match status" value="1"/>
</dbReference>
<evidence type="ECO:0000313" key="14">
    <source>
        <dbReference type="Proteomes" id="UP001642540"/>
    </source>
</evidence>
<dbReference type="InterPro" id="IPR036179">
    <property type="entry name" value="Ig-like_dom_sf"/>
</dbReference>
<feature type="domain" description="Ig-like" evidence="11">
    <location>
        <begin position="1107"/>
        <end position="1184"/>
    </location>
</feature>
<feature type="domain" description="Ig-like" evidence="11">
    <location>
        <begin position="862"/>
        <end position="946"/>
    </location>
</feature>
<evidence type="ECO:0000256" key="2">
    <source>
        <dbReference type="ARBA" id="ARBA00022737"/>
    </source>
</evidence>
<feature type="domain" description="Laminin IV type A" evidence="12">
    <location>
        <begin position="498"/>
        <end position="693"/>
    </location>
</feature>
<dbReference type="InterPro" id="IPR013783">
    <property type="entry name" value="Ig-like_fold"/>
</dbReference>
<dbReference type="PROSITE" id="PS50835">
    <property type="entry name" value="IG_LIKE"/>
    <property type="match status" value="4"/>
</dbReference>
<dbReference type="InterPro" id="IPR002172">
    <property type="entry name" value="LDrepeatLR_classA_rpt"/>
</dbReference>
<keyword evidence="3 8" id="KW-1015">Disulfide bond</keyword>
<dbReference type="SMART" id="SM00409">
    <property type="entry name" value="IG"/>
    <property type="match status" value="4"/>
</dbReference>
<comment type="caution">
    <text evidence="13">The sequence shown here is derived from an EMBL/GenBank/DDBJ whole genome shotgun (WGS) entry which is preliminary data.</text>
</comment>
<dbReference type="InterPro" id="IPR007110">
    <property type="entry name" value="Ig-like_dom"/>
</dbReference>
<evidence type="ECO:0000256" key="4">
    <source>
        <dbReference type="ARBA" id="ARBA00023180"/>
    </source>
</evidence>
<dbReference type="Gene3D" id="2.60.40.10">
    <property type="entry name" value="Immunoglobulins"/>
    <property type="match status" value="4"/>
</dbReference>
<feature type="domain" description="Ig-like" evidence="11">
    <location>
        <begin position="1200"/>
        <end position="1286"/>
    </location>
</feature>
<evidence type="ECO:0000256" key="8">
    <source>
        <dbReference type="PROSITE-ProRule" id="PRU00460"/>
    </source>
</evidence>
<dbReference type="Pfam" id="PF13927">
    <property type="entry name" value="Ig_3"/>
    <property type="match status" value="2"/>
</dbReference>
<dbReference type="PROSITE" id="PS00022">
    <property type="entry name" value="EGF_1"/>
    <property type="match status" value="1"/>
</dbReference>
<keyword evidence="2" id="KW-0677">Repeat</keyword>
<feature type="disulfide bond" evidence="8">
    <location>
        <begin position="459"/>
        <end position="468"/>
    </location>
</feature>
<dbReference type="Pfam" id="PF00053">
    <property type="entry name" value="EGF_laminin"/>
    <property type="match status" value="3"/>
</dbReference>
<evidence type="ECO:0008006" key="15">
    <source>
        <dbReference type="Google" id="ProtNLM"/>
    </source>
</evidence>
<reference evidence="13 14" key="1">
    <citation type="submission" date="2024-08" db="EMBL/GenBank/DDBJ databases">
        <authorList>
            <person name="Cucini C."/>
            <person name="Frati F."/>
        </authorList>
    </citation>
    <scope>NUCLEOTIDE SEQUENCE [LARGE SCALE GENOMIC DNA]</scope>
</reference>
<protein>
    <recommendedName>
        <fullName evidence="15">Basement membrane-specific heparan sulfate proteoglycan core protein</fullName>
    </recommendedName>
</protein>
<dbReference type="InterPro" id="IPR000034">
    <property type="entry name" value="Laminin_IV"/>
</dbReference>
<dbReference type="InterPro" id="IPR003598">
    <property type="entry name" value="Ig_sub2"/>
</dbReference>
<dbReference type="PROSITE" id="PS01209">
    <property type="entry name" value="LDLRA_1"/>
    <property type="match status" value="1"/>
</dbReference>
<dbReference type="InterPro" id="IPR013098">
    <property type="entry name" value="Ig_I-set"/>
</dbReference>
<evidence type="ECO:0000256" key="3">
    <source>
        <dbReference type="ARBA" id="ARBA00023157"/>
    </source>
</evidence>
<feature type="signal peptide" evidence="9">
    <location>
        <begin position="1"/>
        <end position="25"/>
    </location>
</feature>
<feature type="chain" id="PRO_5046610349" description="Basement membrane-specific heparan sulfate proteoglycan core protein" evidence="9">
    <location>
        <begin position="26"/>
        <end position="1340"/>
    </location>
</feature>
<evidence type="ECO:0000256" key="5">
    <source>
        <dbReference type="ARBA" id="ARBA00023292"/>
    </source>
</evidence>
<dbReference type="PROSITE" id="PS50068">
    <property type="entry name" value="LDLRA_2"/>
    <property type="match status" value="1"/>
</dbReference>
<dbReference type="PROSITE" id="PS51115">
    <property type="entry name" value="LAMININ_IVA"/>
    <property type="match status" value="1"/>
</dbReference>
<dbReference type="PROSITE" id="PS01248">
    <property type="entry name" value="EGF_LAM_1"/>
    <property type="match status" value="2"/>
</dbReference>
<evidence type="ECO:0000256" key="7">
    <source>
        <dbReference type="PROSITE-ProRule" id="PRU00124"/>
    </source>
</evidence>
<evidence type="ECO:0000259" key="12">
    <source>
        <dbReference type="PROSITE" id="PS51115"/>
    </source>
</evidence>
<dbReference type="SUPFAM" id="SSF48726">
    <property type="entry name" value="Immunoglobulin"/>
    <property type="match status" value="4"/>
</dbReference>
<dbReference type="SMART" id="SM00408">
    <property type="entry name" value="IGc2"/>
    <property type="match status" value="4"/>
</dbReference>
<dbReference type="SMART" id="SM00180">
    <property type="entry name" value="EGF_Lam"/>
    <property type="match status" value="4"/>
</dbReference>
<dbReference type="CDD" id="cd00055">
    <property type="entry name" value="EGF_Lam"/>
    <property type="match status" value="1"/>
</dbReference>
<feature type="disulfide bond" evidence="7">
    <location>
        <begin position="1313"/>
        <end position="1328"/>
    </location>
</feature>
<proteinExistence type="predicted"/>
<evidence type="ECO:0000256" key="6">
    <source>
        <dbReference type="ARBA" id="ARBA00023319"/>
    </source>
</evidence>
<dbReference type="InterPro" id="IPR036055">
    <property type="entry name" value="LDL_receptor-like_sf"/>
</dbReference>
<keyword evidence="14" id="KW-1185">Reference proteome</keyword>
<dbReference type="SMART" id="SM00192">
    <property type="entry name" value="LDLa"/>
    <property type="match status" value="1"/>
</dbReference>
<keyword evidence="4" id="KW-0325">Glycoprotein</keyword>
<evidence type="ECO:0000256" key="1">
    <source>
        <dbReference type="ARBA" id="ARBA00022729"/>
    </source>
</evidence>
<dbReference type="SUPFAM" id="SSF57184">
    <property type="entry name" value="Growth factor receptor domain"/>
    <property type="match status" value="1"/>
</dbReference>
<accession>A0ABP1PQR1</accession>
<keyword evidence="6" id="KW-0393">Immunoglobulin domain</keyword>
<evidence type="ECO:0000259" key="10">
    <source>
        <dbReference type="PROSITE" id="PS50027"/>
    </source>
</evidence>
<dbReference type="Proteomes" id="UP001642540">
    <property type="component" value="Unassembled WGS sequence"/>
</dbReference>
<keyword evidence="5 8" id="KW-0424">Laminin EGF-like domain</keyword>
<dbReference type="InterPro" id="IPR002049">
    <property type="entry name" value="LE_dom"/>
</dbReference>
<dbReference type="Pfam" id="PF00057">
    <property type="entry name" value="Ldl_recept_a"/>
    <property type="match status" value="1"/>
</dbReference>
<evidence type="ECO:0000259" key="11">
    <source>
        <dbReference type="PROSITE" id="PS50835"/>
    </source>
</evidence>
<keyword evidence="1 9" id="KW-0732">Signal</keyword>
<dbReference type="SMART" id="SM00281">
    <property type="entry name" value="LamB"/>
    <property type="match status" value="1"/>
</dbReference>
<dbReference type="PANTHER" id="PTHR10075:SF100">
    <property type="entry name" value="FASCICLIN-2"/>
    <property type="match status" value="1"/>
</dbReference>
<feature type="domain" description="Laminin EGF-like" evidence="10">
    <location>
        <begin position="428"/>
        <end position="488"/>
    </location>
</feature>
<evidence type="ECO:0000256" key="9">
    <source>
        <dbReference type="SAM" id="SignalP"/>
    </source>
</evidence>
<comment type="caution">
    <text evidence="8">Lacks conserved residue(s) required for the propagation of feature annotation.</text>
</comment>
<dbReference type="CDD" id="cd00112">
    <property type="entry name" value="LDLa"/>
    <property type="match status" value="1"/>
</dbReference>
<organism evidence="13 14">
    <name type="scientific">Orchesella dallaii</name>
    <dbReference type="NCBI Taxonomy" id="48710"/>
    <lineage>
        <taxon>Eukaryota</taxon>
        <taxon>Metazoa</taxon>
        <taxon>Ecdysozoa</taxon>
        <taxon>Arthropoda</taxon>
        <taxon>Hexapoda</taxon>
        <taxon>Collembola</taxon>
        <taxon>Entomobryomorpha</taxon>
        <taxon>Entomobryoidea</taxon>
        <taxon>Orchesellidae</taxon>
        <taxon>Orchesellinae</taxon>
        <taxon>Orchesella</taxon>
    </lineage>
</organism>
<dbReference type="Gene3D" id="2.170.300.10">
    <property type="entry name" value="Tie2 ligand-binding domain superfamily"/>
    <property type="match status" value="1"/>
</dbReference>
<gene>
    <name evidence="13" type="ORF">ODALV1_LOCUS2657</name>
</gene>
<dbReference type="InterPro" id="IPR023415">
    <property type="entry name" value="LDLR_class-A_CS"/>
</dbReference>
<dbReference type="Pfam" id="PF00052">
    <property type="entry name" value="Laminin_B"/>
    <property type="match status" value="1"/>
</dbReference>
<name>A0ABP1PQR1_9HEXA</name>
<dbReference type="Gene3D" id="4.10.400.10">
    <property type="entry name" value="Low-density Lipoprotein Receptor"/>
    <property type="match status" value="1"/>
</dbReference>
<sequence length="1340" mass="144134">MWSNSSCGRALLACLLLAFVAKSLAGPQNSYYQYPNGQLRQLPAAGSICGDCPSGTVRESVTGPYCGRCVANSQSCATGYFNVGGTCQPCPCPSANGDRKFGTSCRVDSDGQVTCDCPNEYTGRDCSQCAPGAIQSNQYPYNCIRLNSTNSFQVTCPAGNRCPQPSIQQIVQPMPQPQPQPQPQVQCPLTSVPQCPYVNQTTVVQCPITNPGPAPCPVTGVQCPITNPTPAPCPVTGVQCPITNPNPTPAPCPVTSVQCPITNPNPQPCPIPTRPPPILPPWTPRPVICPGPIQCPITPTQPPPTPCPVCPVVSGPCPINPTPCPINPIVTVPCPVTPVIPTTCPPCPVTPCQQDCNNNNICPNPCPNPCQSCPTIPPCPQCPGCPPCEQNQCGEVNCPNPCQPCPNPCQSCPSIPPCPRCPDKCPDCNCNPSLIIQKSEPCICDPRGTAAQRDSECICKVNVQGAICDQCKKGYFGLSSTRSEGCLACFCSGVSDFCSVAPFYRSTIRTDRTANCTIELTTEDHSVVYSTGTSGYSFNGDLATYTKPSNRRLFWSLPSCLKGDRVTSYGGTLSFSRMCSGSGSPLGADHEVILVGGSGATVFWTTFEEQKCKGEWSQIDVLLAEPAYWSSSKGGNYRRAGRSDIMEVLADLQLILIRASFTSNTQSTSIQNVSLSTVVPQSSPLGLALTVENCRCPTGYRGLSCESCEPGYYRDTSDMSISIFGACKPCPCGKTAEGCHISSGQVVCKCKEGFTGPLCQDKEVITITCDPFRIREVEGALVDFTCSFNTNSRRRLLMRLGIENSAERAEETTSLTRTIRLTRDLRRVACEVIDNAGVTWAIVYCAVELISDTVIALPPPPPRIISVIPAETFICVNETDSVIMSCDVHNFGYKKAAVEWRREGSSRVIGVGKDLSIRSCAVPDAGTYICSASDGEVAGFAQIALMVRRVLTPMIAQYPVKPTNDVLEQLTARHGGDKNYPYQGDQADDPSVNNAGAPSQINPVSPGHPKAVVEPSNVIVKPGDTVILRCNATGEEPLKFYWKSGVNDYIPVHVRVSHGALIFRSIRSQDVGVYYCIAWNHLGQSTARATISLAGEPVVEDDAPETPNVEVLNPAIVARPGENVNFQCRSNNTGAKLVWTRVGAEMPSSSEIRNDGVLTLYRVADNDQGTYMCTLTLPSGETLTSQAVLQLKPIELTVAPRVTLKPKSPLRVRTGERVRLECESTGTPSPNVTWARSIDGVEKRLVGSASNKVIYEIRQMSKSDVGKYTCNAVNEAGKKSESMALAIDDGQPCKDNEFRCKSGDQCIPREDRCDREKDCRDGSDELNCKGGRRVRRHLKF</sequence>
<dbReference type="InterPro" id="IPR000742">
    <property type="entry name" value="EGF"/>
</dbReference>
<dbReference type="InterPro" id="IPR003599">
    <property type="entry name" value="Ig_sub"/>
</dbReference>
<dbReference type="Gene3D" id="2.10.25.10">
    <property type="entry name" value="Laminin"/>
    <property type="match status" value="1"/>
</dbReference>
<dbReference type="EMBL" id="CAXLJM020000007">
    <property type="protein sequence ID" value="CAL8073618.1"/>
    <property type="molecule type" value="Genomic_DNA"/>
</dbReference>